<evidence type="ECO:0000313" key="3">
    <source>
        <dbReference type="EMBL" id="CAL4128241.1"/>
    </source>
</evidence>
<reference evidence="3 4" key="1">
    <citation type="submission" date="2024-05" db="EMBL/GenBank/DDBJ databases">
        <authorList>
            <person name="Wallberg A."/>
        </authorList>
    </citation>
    <scope>NUCLEOTIDE SEQUENCE [LARGE SCALE GENOMIC DNA]</scope>
</reference>
<dbReference type="AlphaFoldDB" id="A0AAV2RL53"/>
<gene>
    <name evidence="3" type="ORF">MNOR_LOCUS26002</name>
</gene>
<name>A0AAV2RL53_MEGNR</name>
<dbReference type="Pfam" id="PF13383">
    <property type="entry name" value="Methyltransf_22"/>
    <property type="match status" value="1"/>
</dbReference>
<keyword evidence="1" id="KW-0472">Membrane</keyword>
<dbReference type="PANTHER" id="PTHR32026">
    <property type="entry name" value="METHYLTRANSFERASE-LIKE PROTEIN 24"/>
    <property type="match status" value="1"/>
</dbReference>
<feature type="non-terminal residue" evidence="3">
    <location>
        <position position="352"/>
    </location>
</feature>
<keyword evidence="4" id="KW-1185">Reference proteome</keyword>
<evidence type="ECO:0000313" key="4">
    <source>
        <dbReference type="Proteomes" id="UP001497623"/>
    </source>
</evidence>
<dbReference type="EMBL" id="CAXKWB010025470">
    <property type="protein sequence ID" value="CAL4128241.1"/>
    <property type="molecule type" value="Genomic_DNA"/>
</dbReference>
<dbReference type="Proteomes" id="UP001497623">
    <property type="component" value="Unassembled WGS sequence"/>
</dbReference>
<evidence type="ECO:0000256" key="1">
    <source>
        <dbReference type="SAM" id="Phobius"/>
    </source>
</evidence>
<feature type="domain" description="Methyltransferase" evidence="2">
    <location>
        <begin position="54"/>
        <end position="256"/>
    </location>
</feature>
<proteinExistence type="predicted"/>
<keyword evidence="1" id="KW-0812">Transmembrane</keyword>
<dbReference type="InterPro" id="IPR025714">
    <property type="entry name" value="Methyltranfer_dom"/>
</dbReference>
<dbReference type="PANTHER" id="PTHR32026:SF10">
    <property type="entry name" value="METHYLTRANSFERASE-LIKE PROTEIN 24-RELATED"/>
    <property type="match status" value="1"/>
</dbReference>
<feature type="transmembrane region" description="Helical" evidence="1">
    <location>
        <begin position="12"/>
        <end position="30"/>
    </location>
</feature>
<protein>
    <recommendedName>
        <fullName evidence="2">Methyltransferase domain-containing protein</fullName>
    </recommendedName>
</protein>
<accession>A0AAV2RL53</accession>
<comment type="caution">
    <text evidence="3">The sequence shown here is derived from an EMBL/GenBank/DDBJ whole genome shotgun (WGS) entry which is preliminary data.</text>
</comment>
<evidence type="ECO:0000259" key="2">
    <source>
        <dbReference type="Pfam" id="PF13383"/>
    </source>
</evidence>
<keyword evidence="1" id="KW-1133">Transmembrane helix</keyword>
<sequence>MATSAYHNSINFYYAFLILYSCFYIIRANVQNVNTFCKAVQLIQGDLLNDRRFKNLWYVKNTNRKQRKYGLRLSHIEDFFEELSRPQIRCKKLMQLGGIHCKGHTHGAQNLCMDSSLDITPKNCTVYSFGLVEYTPFEDMMSDYGCEVYMFDPTIKYENVKDSLKDNQYFYSYGLDIQNTVSMLDLEYENGTHELIKRTLLPYDLLRKKIDHEERVVHYLKIDIEGSEWKILDYLLENSLLEDILQIAIEVHATPLIHILRDGRNNEEQNPTHSNCSILHDDELATSSWVLDHIQEYWKILSKLQLHGFQRAYYKEHLNHIRENITDHEKTVSTCGDLLYIRTGRGFASKYE</sequence>
<dbReference type="InterPro" id="IPR026913">
    <property type="entry name" value="METTL24"/>
</dbReference>
<organism evidence="3 4">
    <name type="scientific">Meganyctiphanes norvegica</name>
    <name type="common">Northern krill</name>
    <name type="synonym">Thysanopoda norvegica</name>
    <dbReference type="NCBI Taxonomy" id="48144"/>
    <lineage>
        <taxon>Eukaryota</taxon>
        <taxon>Metazoa</taxon>
        <taxon>Ecdysozoa</taxon>
        <taxon>Arthropoda</taxon>
        <taxon>Crustacea</taxon>
        <taxon>Multicrustacea</taxon>
        <taxon>Malacostraca</taxon>
        <taxon>Eumalacostraca</taxon>
        <taxon>Eucarida</taxon>
        <taxon>Euphausiacea</taxon>
        <taxon>Euphausiidae</taxon>
        <taxon>Meganyctiphanes</taxon>
    </lineage>
</organism>